<evidence type="ECO:0000256" key="7">
    <source>
        <dbReference type="ARBA" id="ARBA00033311"/>
    </source>
</evidence>
<gene>
    <name evidence="8" type="ORF">F506_19995</name>
</gene>
<keyword evidence="9" id="KW-1185">Reference proteome</keyword>
<evidence type="ECO:0000256" key="5">
    <source>
        <dbReference type="ARBA" id="ARBA00029758"/>
    </source>
</evidence>
<dbReference type="RefSeq" id="WP_053200335.1">
    <property type="nucleotide sequence ID" value="NZ_CP011409.1"/>
</dbReference>
<evidence type="ECO:0000313" key="9">
    <source>
        <dbReference type="Proteomes" id="UP000063429"/>
    </source>
</evidence>
<comment type="function">
    <text evidence="2">Catalyzes the epimerization of the C3' and C5'positions of dTDP-6-deoxy-D-xylo-4-hexulose, forming dTDP-6-deoxy-L-lyxo-4-hexulose.</text>
</comment>
<dbReference type="Gene3D" id="2.60.120.10">
    <property type="entry name" value="Jelly Rolls"/>
    <property type="match status" value="1"/>
</dbReference>
<evidence type="ECO:0000256" key="1">
    <source>
        <dbReference type="ARBA" id="ARBA00001298"/>
    </source>
</evidence>
<dbReference type="EC" id="5.1.3.13" evidence="3"/>
<dbReference type="SUPFAM" id="SSF51182">
    <property type="entry name" value="RmlC-like cupins"/>
    <property type="match status" value="1"/>
</dbReference>
<dbReference type="CDD" id="cd00438">
    <property type="entry name" value="cupin_RmlC"/>
    <property type="match status" value="1"/>
</dbReference>
<sequence length="183" mass="20349">MKTIASDIAGVLVVETDRRRDERGGFARWFCDADLADALQGAVIRQINHSHTVQRGSVRGMHFQHAPHAEKKIIRCLTGKIFDVVVDLRRGSPTFLAWRGFELEAGDDRALLIPEGCAHGFQALTDEVQMLYLHTAPYTPAAEGALRFDDPRIAIAWPLPPQNLSERDLQHPLLSADFSGITL</sequence>
<dbReference type="InterPro" id="IPR000888">
    <property type="entry name" value="RmlC-like"/>
</dbReference>
<evidence type="ECO:0000256" key="3">
    <source>
        <dbReference type="ARBA" id="ARBA00012098"/>
    </source>
</evidence>
<dbReference type="PANTHER" id="PTHR21047:SF2">
    <property type="entry name" value="THYMIDINE DIPHOSPHO-4-KETO-RHAMNOSE 3,5-EPIMERASE"/>
    <property type="match status" value="1"/>
</dbReference>
<organism evidence="8 9">
    <name type="scientific">Herbaspirillum hiltneri N3</name>
    <dbReference type="NCBI Taxonomy" id="1262470"/>
    <lineage>
        <taxon>Bacteria</taxon>
        <taxon>Pseudomonadati</taxon>
        <taxon>Pseudomonadota</taxon>
        <taxon>Betaproteobacteria</taxon>
        <taxon>Burkholderiales</taxon>
        <taxon>Oxalobacteraceae</taxon>
        <taxon>Herbaspirillum</taxon>
    </lineage>
</organism>
<evidence type="ECO:0000256" key="6">
    <source>
        <dbReference type="ARBA" id="ARBA00031424"/>
    </source>
</evidence>
<accession>A0ABM5V4U0</accession>
<evidence type="ECO:0000256" key="4">
    <source>
        <dbReference type="ARBA" id="ARBA00019595"/>
    </source>
</evidence>
<comment type="catalytic activity">
    <reaction evidence="1">
        <text>dTDP-4-dehydro-6-deoxy-alpha-D-glucose = dTDP-4-dehydro-beta-L-rhamnose</text>
        <dbReference type="Rhea" id="RHEA:16969"/>
        <dbReference type="ChEBI" id="CHEBI:57649"/>
        <dbReference type="ChEBI" id="CHEBI:62830"/>
        <dbReference type="EC" id="5.1.3.13"/>
    </reaction>
</comment>
<dbReference type="EMBL" id="CP011409">
    <property type="protein sequence ID" value="AKZ64631.1"/>
    <property type="molecule type" value="Genomic_DNA"/>
</dbReference>
<dbReference type="PANTHER" id="PTHR21047">
    <property type="entry name" value="DTDP-6-DEOXY-D-GLUCOSE-3,5 EPIMERASE"/>
    <property type="match status" value="1"/>
</dbReference>
<dbReference type="InterPro" id="IPR011051">
    <property type="entry name" value="RmlC_Cupin_sf"/>
</dbReference>
<protein>
    <recommendedName>
        <fullName evidence="4">dTDP-4-dehydrorhamnose 3,5-epimerase</fullName>
        <ecNumber evidence="3">5.1.3.13</ecNumber>
    </recommendedName>
    <alternativeName>
        <fullName evidence="6">Thymidine diphospho-4-keto-rhamnose 3,5-epimerase</fullName>
    </alternativeName>
    <alternativeName>
        <fullName evidence="5">dTDP-4-keto-6-deoxyglucose 3,5-epimerase</fullName>
    </alternativeName>
    <alternativeName>
        <fullName evidence="7">dTDP-6-deoxy-D-xylo-4-hexulose 3,5-epimerase</fullName>
    </alternativeName>
</protein>
<dbReference type="Proteomes" id="UP000063429">
    <property type="component" value="Chromosome"/>
</dbReference>
<dbReference type="InterPro" id="IPR014710">
    <property type="entry name" value="RmlC-like_jellyroll"/>
</dbReference>
<name>A0ABM5V4U0_9BURK</name>
<reference evidence="9" key="1">
    <citation type="journal article" date="2015" name="Genome Announc.">
        <title>Complete Genome Sequence of Herbaspirillum hiltneri N3 (DSM 17495), Isolated from Surface-Sterilized Wheat Roots.</title>
        <authorList>
            <person name="Guizelini D."/>
            <person name="Saizaki P.M."/>
            <person name="Coimbra N.A."/>
            <person name="Weiss V.A."/>
            <person name="Faoro H."/>
            <person name="Sfeir M.Z."/>
            <person name="Baura V.A."/>
            <person name="Monteiro R.A."/>
            <person name="Chubatsu L.S."/>
            <person name="Souza E.M."/>
            <person name="Cruz L.M."/>
            <person name="Pedrosa F.O."/>
            <person name="Raittz R.T."/>
            <person name="Marchaukoski J.N."/>
            <person name="Steffens M.B."/>
        </authorList>
    </citation>
    <scope>NUCLEOTIDE SEQUENCE [LARGE SCALE GENOMIC DNA]</scope>
    <source>
        <strain evidence="9">N3</strain>
    </source>
</reference>
<evidence type="ECO:0000313" key="8">
    <source>
        <dbReference type="EMBL" id="AKZ64631.1"/>
    </source>
</evidence>
<dbReference type="Pfam" id="PF00908">
    <property type="entry name" value="dTDP_sugar_isom"/>
    <property type="match status" value="1"/>
</dbReference>
<evidence type="ECO:0000256" key="2">
    <source>
        <dbReference type="ARBA" id="ARBA00001997"/>
    </source>
</evidence>
<proteinExistence type="predicted"/>